<organism evidence="1 2">
    <name type="scientific">Nannocystis punicea</name>
    <dbReference type="NCBI Taxonomy" id="2995304"/>
    <lineage>
        <taxon>Bacteria</taxon>
        <taxon>Pseudomonadati</taxon>
        <taxon>Myxococcota</taxon>
        <taxon>Polyangia</taxon>
        <taxon>Nannocystales</taxon>
        <taxon>Nannocystaceae</taxon>
        <taxon>Nannocystis</taxon>
    </lineage>
</organism>
<sequence length="101" mass="10874">MARRLAATEPTKPDELGAHHAFEASTSAAALSSAFRMHLYAATTIDGRGRKQLIESYGAAPLYLPPTLPTSAPIDLAWSKIKALLSVRISERSRPLTPFAV</sequence>
<reference evidence="1" key="1">
    <citation type="submission" date="2022-11" db="EMBL/GenBank/DDBJ databases">
        <title>Minimal conservation of predation-associated metabolite biosynthetic gene clusters underscores biosynthetic potential of Myxococcota including descriptions for ten novel species: Archangium lansinium sp. nov., Myxococcus landrumus sp. nov., Nannocystis bai.</title>
        <authorList>
            <person name="Ahearne A."/>
            <person name="Stevens C."/>
            <person name="Dowd S."/>
        </authorList>
    </citation>
    <scope>NUCLEOTIDE SEQUENCE</scope>
    <source>
        <strain evidence="1">Fl3</strain>
    </source>
</reference>
<dbReference type="EMBL" id="CP114040">
    <property type="protein sequence ID" value="WAS91941.1"/>
    <property type="molecule type" value="Genomic_DNA"/>
</dbReference>
<keyword evidence="2" id="KW-1185">Reference proteome</keyword>
<evidence type="ECO:0000313" key="1">
    <source>
        <dbReference type="EMBL" id="WAS91941.1"/>
    </source>
</evidence>
<protein>
    <recommendedName>
        <fullName evidence="3">Tc1-like transposase DDE domain-containing protein</fullName>
    </recommendedName>
</protein>
<name>A0ABY7GY89_9BACT</name>
<dbReference type="Proteomes" id="UP001164459">
    <property type="component" value="Chromosome"/>
</dbReference>
<gene>
    <name evidence="1" type="ORF">O0S08_37650</name>
</gene>
<evidence type="ECO:0000313" key="2">
    <source>
        <dbReference type="Proteomes" id="UP001164459"/>
    </source>
</evidence>
<dbReference type="RefSeq" id="WP_269034294.1">
    <property type="nucleotide sequence ID" value="NZ_CP114040.1"/>
</dbReference>
<proteinExistence type="predicted"/>
<accession>A0ABY7GY89</accession>
<evidence type="ECO:0008006" key="3">
    <source>
        <dbReference type="Google" id="ProtNLM"/>
    </source>
</evidence>